<proteinExistence type="predicted"/>
<evidence type="ECO:0000259" key="1">
    <source>
        <dbReference type="Pfam" id="PF01807"/>
    </source>
</evidence>
<dbReference type="Pfam" id="PF01807">
    <property type="entry name" value="Zn_ribbon_DnaG"/>
    <property type="match status" value="1"/>
</dbReference>
<dbReference type="RefSeq" id="WP_117702142.1">
    <property type="nucleotide sequence ID" value="NZ_QSTW01000013.1"/>
</dbReference>
<dbReference type="GO" id="GO:0008270">
    <property type="term" value="F:zinc ion binding"/>
    <property type="evidence" value="ECO:0007669"/>
    <property type="project" value="InterPro"/>
</dbReference>
<feature type="domain" description="Zinc finger CHC2-type" evidence="1">
    <location>
        <begin position="24"/>
        <end position="112"/>
    </location>
</feature>
<dbReference type="InterPro" id="IPR002694">
    <property type="entry name" value="Znf_CHC2"/>
</dbReference>
<gene>
    <name evidence="2" type="ORF">DXB87_10635</name>
</gene>
<organism evidence="2 3">
    <name type="scientific">Phocaeicola plebeius</name>
    <dbReference type="NCBI Taxonomy" id="310297"/>
    <lineage>
        <taxon>Bacteria</taxon>
        <taxon>Pseudomonadati</taxon>
        <taxon>Bacteroidota</taxon>
        <taxon>Bacteroidia</taxon>
        <taxon>Bacteroidales</taxon>
        <taxon>Bacteroidaceae</taxon>
        <taxon>Phocaeicola</taxon>
    </lineage>
</organism>
<dbReference type="InterPro" id="IPR036977">
    <property type="entry name" value="DNA_primase_Znf_CHC2"/>
</dbReference>
<dbReference type="AlphaFoldDB" id="A0A3E4Z734"/>
<protein>
    <recommendedName>
        <fullName evidence="1">Zinc finger CHC2-type domain-containing protein</fullName>
    </recommendedName>
</protein>
<dbReference type="Gene3D" id="3.90.580.10">
    <property type="entry name" value="Zinc finger, CHC2-type domain"/>
    <property type="match status" value="1"/>
</dbReference>
<dbReference type="Proteomes" id="UP000260814">
    <property type="component" value="Unassembled WGS sequence"/>
</dbReference>
<comment type="caution">
    <text evidence="2">The sequence shown here is derived from an EMBL/GenBank/DDBJ whole genome shotgun (WGS) entry which is preliminary data.</text>
</comment>
<evidence type="ECO:0000313" key="3">
    <source>
        <dbReference type="Proteomes" id="UP000260814"/>
    </source>
</evidence>
<reference evidence="2 3" key="1">
    <citation type="submission" date="2018-08" db="EMBL/GenBank/DDBJ databases">
        <title>A genome reference for cultivated species of the human gut microbiota.</title>
        <authorList>
            <person name="Zou Y."/>
            <person name="Xue W."/>
            <person name="Luo G."/>
        </authorList>
    </citation>
    <scope>NUCLEOTIDE SEQUENCE [LARGE SCALE GENOMIC DNA]</scope>
    <source>
        <strain evidence="2 3">OM06-2</strain>
    </source>
</reference>
<dbReference type="GO" id="GO:0003677">
    <property type="term" value="F:DNA binding"/>
    <property type="evidence" value="ECO:0007669"/>
    <property type="project" value="InterPro"/>
</dbReference>
<sequence length="1099" mass="129064">MISDKTVDKLNALPLPDVMRNNGYLPASQTARSVFYRCPFHEEKNGSFCVSKFPPKGERYAAFNCFVCGEQNRSKGVGAIMLQQRLLERAGEKHDFPDAVNRLAKDFNLIIEGDYKNGFFHRARKTAPQPEVDFRIRKGEFTPAELRALGCQVLPVFRTGKNTSEGPEQTAVTDADGNNLLRCSFNPDFYRGDMPAPFDSTQLSTIFNLYPLESYVTPEKADADGVLTSYEVKSTPSYPIFLFRYEDENGWWARKYEPYFRETTDSDGRRQPNYKFTWWYQGGSRPEGFHKEIYGDADVMRALQTGRVETSDKEGHPIINIEKTRVDEQGRRTRAFADVFRRIVICSGPRDAINVYFHSDAHVVFPHSESVEISSKTIRRLLDISMEVFVLYDIDRTGIRAMNRLALKHVELKVLYLPEDLSTQYNPRSGKTCKDAEEFFNFYPAVMRRNEKLMHTNVNRYFDDLLKTARRMRFWDVQYQTKKQEDESKVVVRKYTLNFDNMAQFLSANGFYKYTDEADTTKFVHISNNIVDVVEESQALSEAKEIMKDFLIYNSQYYSEELSNAISTQKKIGRDTMSGIKKVDLNFMSWGKDFDYFFFRNCAVKVTADSIEPVDYVDLPFHVNRKAIIDADYHPMKSSLFTIEENPEYAARKELNDQRMADKRMNENERRREDAEFIAYQRLYRFLLKMPKDIDQMPVCVQWLYDTSRIHWRKEAEGYPLTELEKQRQDMHFICKVALMGYMLSRYRTGTMQKMGVVTEYTVADEGKNSGGTGKSFFRSFFELVRKVCYIPGQTLKKKENMAKNFDKFHYTVDSMCLIDDLRPDMMGSEFYNITDNITVKTLYHDEMTLPREATPKIFITMNKMPFDMTEGSTSRRIFLAMQSDYYHDEDYAGQFKKRTPQTKFGKDIFLEATEEERDEAVYMMLQSCQFYLGLQESLIPPMSQDGQMRILYSAIKDQVFIDWANHFFANQWHWKRPVSISEMAISYLEHRGDAVTLQSVKSVKNEMIEKMQAYCFNMQYTMNPSIVYRSDKGSKYPRHYAWEQEFMNDTIRREERTRKFTRVCFFYKLGEEPKDSKEILSCPETDEEWEEKYRFEDD</sequence>
<evidence type="ECO:0000313" key="2">
    <source>
        <dbReference type="EMBL" id="RGM90348.1"/>
    </source>
</evidence>
<name>A0A3E4Z734_9BACT</name>
<dbReference type="GO" id="GO:0006260">
    <property type="term" value="P:DNA replication"/>
    <property type="evidence" value="ECO:0007669"/>
    <property type="project" value="InterPro"/>
</dbReference>
<dbReference type="EMBL" id="QSTW01000013">
    <property type="protein sequence ID" value="RGM90348.1"/>
    <property type="molecule type" value="Genomic_DNA"/>
</dbReference>
<dbReference type="SUPFAM" id="SSF57783">
    <property type="entry name" value="Zinc beta-ribbon"/>
    <property type="match status" value="1"/>
</dbReference>
<accession>A0A3E4Z734</accession>
<dbReference type="GO" id="GO:0003899">
    <property type="term" value="F:DNA-directed RNA polymerase activity"/>
    <property type="evidence" value="ECO:0007669"/>
    <property type="project" value="InterPro"/>
</dbReference>